<sequence>MSKKTIDTYIFAIVSIPLGRGVNSSWTHGEKSTLKCSTYQIVPFTVIFLEVFSLLKRVEGTSRIFCCIKKGLLAWMTPRHPSWNASVVISHQLSLFRSCEIELTQTLYAGVLFRAKWDANQVEPISISIPRCIC</sequence>
<proteinExistence type="predicted"/>
<dbReference type="EMBL" id="BPLQ01011596">
    <property type="protein sequence ID" value="GIY59056.1"/>
    <property type="molecule type" value="Genomic_DNA"/>
</dbReference>
<name>A0AAV4UMW1_9ARAC</name>
<organism evidence="1 2">
    <name type="scientific">Caerostris darwini</name>
    <dbReference type="NCBI Taxonomy" id="1538125"/>
    <lineage>
        <taxon>Eukaryota</taxon>
        <taxon>Metazoa</taxon>
        <taxon>Ecdysozoa</taxon>
        <taxon>Arthropoda</taxon>
        <taxon>Chelicerata</taxon>
        <taxon>Arachnida</taxon>
        <taxon>Araneae</taxon>
        <taxon>Araneomorphae</taxon>
        <taxon>Entelegynae</taxon>
        <taxon>Araneoidea</taxon>
        <taxon>Araneidae</taxon>
        <taxon>Caerostris</taxon>
    </lineage>
</organism>
<accession>A0AAV4UMW1</accession>
<dbReference type="Proteomes" id="UP001054837">
    <property type="component" value="Unassembled WGS sequence"/>
</dbReference>
<dbReference type="AlphaFoldDB" id="A0AAV4UMW1"/>
<comment type="caution">
    <text evidence="1">The sequence shown here is derived from an EMBL/GenBank/DDBJ whole genome shotgun (WGS) entry which is preliminary data.</text>
</comment>
<reference evidence="1 2" key="1">
    <citation type="submission" date="2021-06" db="EMBL/GenBank/DDBJ databases">
        <title>Caerostris darwini draft genome.</title>
        <authorList>
            <person name="Kono N."/>
            <person name="Arakawa K."/>
        </authorList>
    </citation>
    <scope>NUCLEOTIDE SEQUENCE [LARGE SCALE GENOMIC DNA]</scope>
</reference>
<keyword evidence="2" id="KW-1185">Reference proteome</keyword>
<gene>
    <name evidence="1" type="ORF">CDAR_275601</name>
</gene>
<evidence type="ECO:0000313" key="2">
    <source>
        <dbReference type="Proteomes" id="UP001054837"/>
    </source>
</evidence>
<protein>
    <submittedName>
        <fullName evidence="1">Uncharacterized protein</fullName>
    </submittedName>
</protein>
<evidence type="ECO:0000313" key="1">
    <source>
        <dbReference type="EMBL" id="GIY59056.1"/>
    </source>
</evidence>